<evidence type="ECO:0000313" key="3">
    <source>
        <dbReference type="EMBL" id="MFC4829907.1"/>
    </source>
</evidence>
<dbReference type="EMBL" id="JBHSJC010000002">
    <property type="protein sequence ID" value="MFC4829907.1"/>
    <property type="molecule type" value="Genomic_DNA"/>
</dbReference>
<reference evidence="4" key="1">
    <citation type="journal article" date="2019" name="Int. J. Syst. Evol. Microbiol.">
        <title>The Global Catalogue of Microorganisms (GCM) 10K type strain sequencing project: providing services to taxonomists for standard genome sequencing and annotation.</title>
        <authorList>
            <consortium name="The Broad Institute Genomics Platform"/>
            <consortium name="The Broad Institute Genome Sequencing Center for Infectious Disease"/>
            <person name="Wu L."/>
            <person name="Ma J."/>
        </authorList>
    </citation>
    <scope>NUCLEOTIDE SEQUENCE [LARGE SCALE GENOMIC DNA]</scope>
    <source>
        <strain evidence="4">CGMCC 1.12192</strain>
    </source>
</reference>
<dbReference type="Gene3D" id="2.60.120.260">
    <property type="entry name" value="Galactose-binding domain-like"/>
    <property type="match status" value="2"/>
</dbReference>
<dbReference type="NCBIfam" id="NF045579">
    <property type="entry name" value="rhamnoside_JR"/>
    <property type="match status" value="1"/>
</dbReference>
<dbReference type="PANTHER" id="PTHR43817">
    <property type="entry name" value="GLYCOSYL HYDROLASE"/>
    <property type="match status" value="1"/>
</dbReference>
<dbReference type="InterPro" id="IPR008979">
    <property type="entry name" value="Galactose-bd-like_sf"/>
</dbReference>
<dbReference type="Proteomes" id="UP001595960">
    <property type="component" value="Unassembled WGS sequence"/>
</dbReference>
<dbReference type="RefSeq" id="WP_307835034.1">
    <property type="nucleotide sequence ID" value="NZ_JAFBBW010000001.1"/>
</dbReference>
<evidence type="ECO:0000256" key="1">
    <source>
        <dbReference type="ARBA" id="ARBA00022729"/>
    </source>
</evidence>
<evidence type="ECO:0000256" key="2">
    <source>
        <dbReference type="ARBA" id="ARBA00022801"/>
    </source>
</evidence>
<name>A0ABV9R9H1_9MICO</name>
<evidence type="ECO:0000313" key="4">
    <source>
        <dbReference type="Proteomes" id="UP001595960"/>
    </source>
</evidence>
<protein>
    <submittedName>
        <fullName evidence="3">Glycosyl hydrolase</fullName>
    </submittedName>
</protein>
<keyword evidence="4" id="KW-1185">Reference proteome</keyword>
<accession>A0ABV9R9H1</accession>
<keyword evidence="1" id="KW-0732">Signal</keyword>
<dbReference type="PANTHER" id="PTHR43817:SF1">
    <property type="entry name" value="HYDROLASE, FAMILY 43, PUTATIVE (AFU_ORTHOLOGUE AFUA_3G01660)-RELATED"/>
    <property type="match status" value="1"/>
</dbReference>
<dbReference type="Pfam" id="PF17132">
    <property type="entry name" value="Glyco_hydro_106"/>
    <property type="match status" value="1"/>
</dbReference>
<sequence>MTEPCAPDPLADLWAAFIEPPDDARPRAWWHWMDGNIDPAGIVRDLTWLHGVGVRGVQLFDGGMGVPLVVPKPVRPGTDDWAEAVRTASSTAAGLGLELTVATSSGWSASGGPWVEPRDAMKKLVWSETVVDGGRRCVLELPALPDVAGPFQDASRWGSPARAPFAVDWRVVAFPADSAHETLRPARIRSGEALSDTSLLLDGWVGEALTLSRDPDAWSSSWLEQEFDEPVTVRSVTVGLPGPGGFGAAPPAHGVLQASDDGVHYRDVAELPASTVPARTVAFPPVTARRFRLVLSGASAAEALPPVAGGVRLPPVLRRSDEFHVSEFALRAAGRVHRAEAKAGFGVVPDYYAVDTDPGADAGSIPVADVLDLTGHVVDGRLTWDAPPGRWHVLRLGASLTGQTNGPALPDATGLEVDKLDGGRISEYLETHLARFAPGRFDALLSDSIEAGAQNWTDRIDERFRELRGYDPTPWLPALAGYLVGDSRASDRFLYDYRRTLAELLATEYYGTLAAEAHARGMTYYAEALEDGRPQLGDDLAMRSHADVPMGAMWTFDPGAGPRPTYVADLKGAASVAHVHGKRWTGAEAFTSFDRPWTSSPRSLKHVADLQLALGVTRFCIHTSPHQPLAAPPPGVALAPFLGQAFTVNETWSGMARPWIDYLARCSAVLSAGEPAVDIAVFTGEEAPVTGLFDAVLDTAVPEGFDFDYVGPDGLATLRAVDGELVSEGARYRLLFLGGSSRRLTVPTLRRIAALLEAGATVVGARPQGSPSLGDDDLEFARLCAEIWGPLRARGRVVPTTDLRAALRELGIRPDLRVSGASLRTIARIIGGRRVTFLANPTDEEVDVTVHVPAAVDALSAWDPVELHSVELDVRRDDDDGREFELVLPPFGSVFVVPAPAQRRRGEALPPRRIAGRWTLDLPGRPPREVPDGPALWTELGAAEREFSGMAVYRTRFTHTGEPTAGRLWLELGRVGDIARVRVNGVDCGIAWTAPFRVEVTHAVVTGSNDLEVEVATPWRNRLIAEASAPSGEIFSPMTEVFEPAAEPVPAGLGGPVALVVEPCA</sequence>
<dbReference type="GO" id="GO:0016787">
    <property type="term" value="F:hydrolase activity"/>
    <property type="evidence" value="ECO:0007669"/>
    <property type="project" value="UniProtKB-KW"/>
</dbReference>
<proteinExistence type="predicted"/>
<gene>
    <name evidence="3" type="ORF">ACFPER_13950</name>
</gene>
<organism evidence="3 4">
    <name type="scientific">Agromyces aurantiacus</name>
    <dbReference type="NCBI Taxonomy" id="165814"/>
    <lineage>
        <taxon>Bacteria</taxon>
        <taxon>Bacillati</taxon>
        <taxon>Actinomycetota</taxon>
        <taxon>Actinomycetes</taxon>
        <taxon>Micrococcales</taxon>
        <taxon>Microbacteriaceae</taxon>
        <taxon>Agromyces</taxon>
    </lineage>
</organism>
<comment type="caution">
    <text evidence="3">The sequence shown here is derived from an EMBL/GenBank/DDBJ whole genome shotgun (WGS) entry which is preliminary data.</text>
</comment>
<keyword evidence="2 3" id="KW-0378">Hydrolase</keyword>
<dbReference type="SUPFAM" id="SSF49785">
    <property type="entry name" value="Galactose-binding domain-like"/>
    <property type="match status" value="2"/>
</dbReference>